<feature type="compositionally biased region" description="Acidic residues" evidence="1">
    <location>
        <begin position="166"/>
        <end position="175"/>
    </location>
</feature>
<dbReference type="InterPro" id="IPR032056">
    <property type="entry name" value="DUF4798"/>
</dbReference>
<dbReference type="GeneID" id="6498753"/>
<dbReference type="OMA" id="YRIHKAN"/>
<protein>
    <submittedName>
        <fullName evidence="2">Uncharacterized protein</fullName>
    </submittedName>
</protein>
<dbReference type="eggNOG" id="ENOG502T82T">
    <property type="taxonomic scope" value="Eukaryota"/>
</dbReference>
<dbReference type="FunCoup" id="B3N137">
    <property type="interactions" value="73"/>
</dbReference>
<dbReference type="EMBL" id="CH902650">
    <property type="protein sequence ID" value="EDV30072.1"/>
    <property type="molecule type" value="Genomic_DNA"/>
</dbReference>
<gene>
    <name evidence="2" type="primary">Dana\GF15952</name>
    <name evidence="2" type="synonym">dana_GLEANR_17045</name>
    <name evidence="2" type="ORF">GF15952</name>
</gene>
<dbReference type="PhylomeDB" id="B3N137"/>
<accession>B3N137</accession>
<evidence type="ECO:0000313" key="2">
    <source>
        <dbReference type="EMBL" id="EDV30072.1"/>
    </source>
</evidence>
<evidence type="ECO:0000256" key="1">
    <source>
        <dbReference type="SAM" id="MobiDB-lite"/>
    </source>
</evidence>
<proteinExistence type="predicted"/>
<organism evidence="2 3">
    <name type="scientific">Drosophila ananassae</name>
    <name type="common">Fruit fly</name>
    <dbReference type="NCBI Taxonomy" id="7217"/>
    <lineage>
        <taxon>Eukaryota</taxon>
        <taxon>Metazoa</taxon>
        <taxon>Ecdysozoa</taxon>
        <taxon>Arthropoda</taxon>
        <taxon>Hexapoda</taxon>
        <taxon>Insecta</taxon>
        <taxon>Pterygota</taxon>
        <taxon>Neoptera</taxon>
        <taxon>Endopterygota</taxon>
        <taxon>Diptera</taxon>
        <taxon>Brachycera</taxon>
        <taxon>Muscomorpha</taxon>
        <taxon>Ephydroidea</taxon>
        <taxon>Drosophilidae</taxon>
        <taxon>Drosophila</taxon>
        <taxon>Sophophora</taxon>
    </lineage>
</organism>
<dbReference type="InParanoid" id="B3N137"/>
<dbReference type="Proteomes" id="UP000007801">
    <property type="component" value="Unassembled WGS sequence"/>
</dbReference>
<evidence type="ECO:0000313" key="3">
    <source>
        <dbReference type="Proteomes" id="UP000007801"/>
    </source>
</evidence>
<dbReference type="KEGG" id="dan:6498753"/>
<sequence length="356" mass="40946">MEHHTYAKSGSKKWSAQEKRDLVEQRIAADDLFSKYSPKHAEPWKKFREIAKIGDYSENALRKQWFSMVQRYRVHKANAVGKPLNRQTIEELNQEWEFFGQIHAYMNQKTADLHSYALKEPNVEPPNNNLAIASVYSCDESQLSPLMLGVLNDHNFGERSPPNGNDTDDLDDVDDEHQQHQGNQENNEELNRLLAEASTSPVHEPPEEEFCMITHEMDEVECGPVMIGGEVSLSNSRYNDIDASSQSELLVQPQAEPLKIESHRRFISKPKKKRLRKGLSQKEKYYRHRRHFEQRMEKRLAGICTVVASVIGHTLPNVDVKPLLDFGSEMANDLPSPSSSENEDEDVEEEEDEETF</sequence>
<dbReference type="HOGENOM" id="CLU_051740_0_0_1"/>
<feature type="region of interest" description="Disordered" evidence="1">
    <location>
        <begin position="153"/>
        <end position="188"/>
    </location>
</feature>
<dbReference type="AlphaFoldDB" id="B3N137"/>
<dbReference type="OrthoDB" id="7839010at2759"/>
<name>B3N137_DROAN</name>
<reference evidence="2 3" key="1">
    <citation type="journal article" date="2007" name="Nature">
        <title>Evolution of genes and genomes on the Drosophila phylogeny.</title>
        <authorList>
            <consortium name="Drosophila 12 Genomes Consortium"/>
            <person name="Clark A.G."/>
            <person name="Eisen M.B."/>
            <person name="Smith D.R."/>
            <person name="Bergman C.M."/>
            <person name="Oliver B."/>
            <person name="Markow T.A."/>
            <person name="Kaufman T.C."/>
            <person name="Kellis M."/>
            <person name="Gelbart W."/>
            <person name="Iyer V.N."/>
            <person name="Pollard D.A."/>
            <person name="Sackton T.B."/>
            <person name="Larracuente A.M."/>
            <person name="Singh N.D."/>
            <person name="Abad J.P."/>
            <person name="Abt D.N."/>
            <person name="Adryan B."/>
            <person name="Aguade M."/>
            <person name="Akashi H."/>
            <person name="Anderson W.W."/>
            <person name="Aquadro C.F."/>
            <person name="Ardell D.H."/>
            <person name="Arguello R."/>
            <person name="Artieri C.G."/>
            <person name="Barbash D.A."/>
            <person name="Barker D."/>
            <person name="Barsanti P."/>
            <person name="Batterham P."/>
            <person name="Batzoglou S."/>
            <person name="Begun D."/>
            <person name="Bhutkar A."/>
            <person name="Blanco E."/>
            <person name="Bosak S.A."/>
            <person name="Bradley R.K."/>
            <person name="Brand A.D."/>
            <person name="Brent M.R."/>
            <person name="Brooks A.N."/>
            <person name="Brown R.H."/>
            <person name="Butlin R.K."/>
            <person name="Caggese C."/>
            <person name="Calvi B.R."/>
            <person name="Bernardo de Carvalho A."/>
            <person name="Caspi A."/>
            <person name="Castrezana S."/>
            <person name="Celniker S.E."/>
            <person name="Chang J.L."/>
            <person name="Chapple C."/>
            <person name="Chatterji S."/>
            <person name="Chinwalla A."/>
            <person name="Civetta A."/>
            <person name="Clifton S.W."/>
            <person name="Comeron J.M."/>
            <person name="Costello J.C."/>
            <person name="Coyne J.A."/>
            <person name="Daub J."/>
            <person name="David R.G."/>
            <person name="Delcher A.L."/>
            <person name="Delehaunty K."/>
            <person name="Do C.B."/>
            <person name="Ebling H."/>
            <person name="Edwards K."/>
            <person name="Eickbush T."/>
            <person name="Evans J.D."/>
            <person name="Filipski A."/>
            <person name="Findeiss S."/>
            <person name="Freyhult E."/>
            <person name="Fulton L."/>
            <person name="Fulton R."/>
            <person name="Garcia A.C."/>
            <person name="Gardiner A."/>
            <person name="Garfield D.A."/>
            <person name="Garvin B.E."/>
            <person name="Gibson G."/>
            <person name="Gilbert D."/>
            <person name="Gnerre S."/>
            <person name="Godfrey J."/>
            <person name="Good R."/>
            <person name="Gotea V."/>
            <person name="Gravely B."/>
            <person name="Greenberg A.J."/>
            <person name="Griffiths-Jones S."/>
            <person name="Gross S."/>
            <person name="Guigo R."/>
            <person name="Gustafson E.A."/>
            <person name="Haerty W."/>
            <person name="Hahn M.W."/>
            <person name="Halligan D.L."/>
            <person name="Halpern A.L."/>
            <person name="Halter G.M."/>
            <person name="Han M.V."/>
            <person name="Heger A."/>
            <person name="Hillier L."/>
            <person name="Hinrichs A.S."/>
            <person name="Holmes I."/>
            <person name="Hoskins R.A."/>
            <person name="Hubisz M.J."/>
            <person name="Hultmark D."/>
            <person name="Huntley M.A."/>
            <person name="Jaffe D.B."/>
            <person name="Jagadeeshan S."/>
            <person name="Jeck W.R."/>
            <person name="Johnson J."/>
            <person name="Jones C.D."/>
            <person name="Jordan W.C."/>
            <person name="Karpen G.H."/>
            <person name="Kataoka E."/>
            <person name="Keightley P.D."/>
            <person name="Kheradpour P."/>
            <person name="Kirkness E.F."/>
            <person name="Koerich L.B."/>
            <person name="Kristiansen K."/>
            <person name="Kudrna D."/>
            <person name="Kulathinal R.J."/>
            <person name="Kumar S."/>
            <person name="Kwok R."/>
            <person name="Lander E."/>
            <person name="Langley C.H."/>
            <person name="Lapoint R."/>
            <person name="Lazzaro B.P."/>
            <person name="Lee S.J."/>
            <person name="Levesque L."/>
            <person name="Li R."/>
            <person name="Lin C.F."/>
            <person name="Lin M.F."/>
            <person name="Lindblad-Toh K."/>
            <person name="Llopart A."/>
            <person name="Long M."/>
            <person name="Low L."/>
            <person name="Lozovsky E."/>
            <person name="Lu J."/>
            <person name="Luo M."/>
            <person name="Machado C.A."/>
            <person name="Makalowski W."/>
            <person name="Marzo M."/>
            <person name="Matsuda M."/>
            <person name="Matzkin L."/>
            <person name="McAllister B."/>
            <person name="McBride C.S."/>
            <person name="McKernan B."/>
            <person name="McKernan K."/>
            <person name="Mendez-Lago M."/>
            <person name="Minx P."/>
            <person name="Mollenhauer M.U."/>
            <person name="Montooth K."/>
            <person name="Mount S.M."/>
            <person name="Mu X."/>
            <person name="Myers E."/>
            <person name="Negre B."/>
            <person name="Newfeld S."/>
            <person name="Nielsen R."/>
            <person name="Noor M.A."/>
            <person name="O'Grady P."/>
            <person name="Pachter L."/>
            <person name="Papaceit M."/>
            <person name="Parisi M.J."/>
            <person name="Parisi M."/>
            <person name="Parts L."/>
            <person name="Pedersen J.S."/>
            <person name="Pesole G."/>
            <person name="Phillippy A.M."/>
            <person name="Ponting C.P."/>
            <person name="Pop M."/>
            <person name="Porcelli D."/>
            <person name="Powell J.R."/>
            <person name="Prohaska S."/>
            <person name="Pruitt K."/>
            <person name="Puig M."/>
            <person name="Quesneville H."/>
            <person name="Ram K.R."/>
            <person name="Rand D."/>
            <person name="Rasmussen M.D."/>
            <person name="Reed L.K."/>
            <person name="Reenan R."/>
            <person name="Reily A."/>
            <person name="Remington K.A."/>
            <person name="Rieger T.T."/>
            <person name="Ritchie M.G."/>
            <person name="Robin C."/>
            <person name="Rogers Y.H."/>
            <person name="Rohde C."/>
            <person name="Rozas J."/>
            <person name="Rubenfield M.J."/>
            <person name="Ruiz A."/>
            <person name="Russo S."/>
            <person name="Salzberg S.L."/>
            <person name="Sanchez-Gracia A."/>
            <person name="Saranga D.J."/>
            <person name="Sato H."/>
            <person name="Schaeffer S.W."/>
            <person name="Schatz M.C."/>
            <person name="Schlenke T."/>
            <person name="Schwartz R."/>
            <person name="Segarra C."/>
            <person name="Singh R.S."/>
            <person name="Sirot L."/>
            <person name="Sirota M."/>
            <person name="Sisneros N.B."/>
            <person name="Smith C.D."/>
            <person name="Smith T.F."/>
            <person name="Spieth J."/>
            <person name="Stage D.E."/>
            <person name="Stark A."/>
            <person name="Stephan W."/>
            <person name="Strausberg R.L."/>
            <person name="Strempel S."/>
            <person name="Sturgill D."/>
            <person name="Sutton G."/>
            <person name="Sutton G.G."/>
            <person name="Tao W."/>
            <person name="Teichmann S."/>
            <person name="Tobari Y.N."/>
            <person name="Tomimura Y."/>
            <person name="Tsolas J.M."/>
            <person name="Valente V.L."/>
            <person name="Venter E."/>
            <person name="Venter J.C."/>
            <person name="Vicario S."/>
            <person name="Vieira F.G."/>
            <person name="Vilella A.J."/>
            <person name="Villasante A."/>
            <person name="Walenz B."/>
            <person name="Wang J."/>
            <person name="Wasserman M."/>
            <person name="Watts T."/>
            <person name="Wilson D."/>
            <person name="Wilson R.K."/>
            <person name="Wing R.A."/>
            <person name="Wolfner M.F."/>
            <person name="Wong A."/>
            <person name="Wong G.K."/>
            <person name="Wu C.I."/>
            <person name="Wu G."/>
            <person name="Yamamoto D."/>
            <person name="Yang H.P."/>
            <person name="Yang S.P."/>
            <person name="Yorke J.A."/>
            <person name="Yoshida K."/>
            <person name="Zdobnov E."/>
            <person name="Zhang P."/>
            <person name="Zhang Y."/>
            <person name="Zimin A.V."/>
            <person name="Baldwin J."/>
            <person name="Abdouelleil A."/>
            <person name="Abdulkadir J."/>
            <person name="Abebe A."/>
            <person name="Abera B."/>
            <person name="Abreu J."/>
            <person name="Acer S.C."/>
            <person name="Aftuck L."/>
            <person name="Alexander A."/>
            <person name="An P."/>
            <person name="Anderson E."/>
            <person name="Anderson S."/>
            <person name="Arachi H."/>
            <person name="Azer M."/>
            <person name="Bachantsang P."/>
            <person name="Barry A."/>
            <person name="Bayul T."/>
            <person name="Berlin A."/>
            <person name="Bessette D."/>
            <person name="Bloom T."/>
            <person name="Blye J."/>
            <person name="Boguslavskiy L."/>
            <person name="Bonnet C."/>
            <person name="Boukhgalter B."/>
            <person name="Bourzgui I."/>
            <person name="Brown A."/>
            <person name="Cahill P."/>
            <person name="Channer S."/>
            <person name="Cheshatsang Y."/>
            <person name="Chuda L."/>
            <person name="Citroen M."/>
            <person name="Collymore A."/>
            <person name="Cooke P."/>
            <person name="Costello M."/>
            <person name="D'Aco K."/>
            <person name="Daza R."/>
            <person name="De Haan G."/>
            <person name="DeGray S."/>
            <person name="DeMaso C."/>
            <person name="Dhargay N."/>
            <person name="Dooley K."/>
            <person name="Dooley E."/>
            <person name="Doricent M."/>
            <person name="Dorje P."/>
            <person name="Dorjee K."/>
            <person name="Dupes A."/>
            <person name="Elong R."/>
            <person name="Falk J."/>
            <person name="Farina A."/>
            <person name="Faro S."/>
            <person name="Ferguson D."/>
            <person name="Fisher S."/>
            <person name="Foley C.D."/>
            <person name="Franke A."/>
            <person name="Friedrich D."/>
            <person name="Gadbois L."/>
            <person name="Gearin G."/>
            <person name="Gearin C.R."/>
            <person name="Giannoukos G."/>
            <person name="Goode T."/>
            <person name="Graham J."/>
            <person name="Grandbois E."/>
            <person name="Grewal S."/>
            <person name="Gyaltsen K."/>
            <person name="Hafez N."/>
            <person name="Hagos B."/>
            <person name="Hall J."/>
            <person name="Henson C."/>
            <person name="Hollinger A."/>
            <person name="Honan T."/>
            <person name="Huard M.D."/>
            <person name="Hughes L."/>
            <person name="Hurhula B."/>
            <person name="Husby M.E."/>
            <person name="Kamat A."/>
            <person name="Kanga B."/>
            <person name="Kashin S."/>
            <person name="Khazanovich D."/>
            <person name="Kisner P."/>
            <person name="Lance K."/>
            <person name="Lara M."/>
            <person name="Lee W."/>
            <person name="Lennon N."/>
            <person name="Letendre F."/>
            <person name="LeVine R."/>
            <person name="Lipovsky A."/>
            <person name="Liu X."/>
            <person name="Liu J."/>
            <person name="Liu S."/>
            <person name="Lokyitsang T."/>
            <person name="Lokyitsang Y."/>
            <person name="Lubonja R."/>
            <person name="Lui A."/>
            <person name="MacDonald P."/>
            <person name="Magnisalis V."/>
            <person name="Maru K."/>
            <person name="Matthews C."/>
            <person name="McCusker W."/>
            <person name="McDonough S."/>
            <person name="Mehta T."/>
            <person name="Meldrim J."/>
            <person name="Meneus L."/>
            <person name="Mihai O."/>
            <person name="Mihalev A."/>
            <person name="Mihova T."/>
            <person name="Mittelman R."/>
            <person name="Mlenga V."/>
            <person name="Montmayeur A."/>
            <person name="Mulrain L."/>
            <person name="Navidi A."/>
            <person name="Naylor J."/>
            <person name="Negash T."/>
            <person name="Nguyen T."/>
            <person name="Nguyen N."/>
            <person name="Nicol R."/>
            <person name="Norbu C."/>
            <person name="Norbu N."/>
            <person name="Novod N."/>
            <person name="O'Neill B."/>
            <person name="Osman S."/>
            <person name="Markiewicz E."/>
            <person name="Oyono O.L."/>
            <person name="Patti C."/>
            <person name="Phunkhang P."/>
            <person name="Pierre F."/>
            <person name="Priest M."/>
            <person name="Raghuraman S."/>
            <person name="Rege F."/>
            <person name="Reyes R."/>
            <person name="Rise C."/>
            <person name="Rogov P."/>
            <person name="Ross K."/>
            <person name="Ryan E."/>
            <person name="Settipalli S."/>
            <person name="Shea T."/>
            <person name="Sherpa N."/>
            <person name="Shi L."/>
            <person name="Shih D."/>
            <person name="Sparrow T."/>
            <person name="Spaulding J."/>
            <person name="Stalker J."/>
            <person name="Stange-Thomann N."/>
            <person name="Stavropoulos S."/>
            <person name="Stone C."/>
            <person name="Strader C."/>
            <person name="Tesfaye S."/>
            <person name="Thomson T."/>
            <person name="Thoulutsang Y."/>
            <person name="Thoulutsang D."/>
            <person name="Topham K."/>
            <person name="Topping I."/>
            <person name="Tsamla T."/>
            <person name="Vassiliev H."/>
            <person name="Vo A."/>
            <person name="Wangchuk T."/>
            <person name="Wangdi T."/>
            <person name="Weiand M."/>
            <person name="Wilkinson J."/>
            <person name="Wilson A."/>
            <person name="Yadav S."/>
            <person name="Young G."/>
            <person name="Yu Q."/>
            <person name="Zembek L."/>
            <person name="Zhong D."/>
            <person name="Zimmer A."/>
            <person name="Zwirko Z."/>
            <person name="Jaffe D.B."/>
            <person name="Alvarez P."/>
            <person name="Brockman W."/>
            <person name="Butler J."/>
            <person name="Chin C."/>
            <person name="Gnerre S."/>
            <person name="Grabherr M."/>
            <person name="Kleber M."/>
            <person name="Mauceli E."/>
            <person name="MacCallum I."/>
        </authorList>
    </citation>
    <scope>NUCLEOTIDE SEQUENCE [LARGE SCALE GENOMIC DNA]</scope>
    <source>
        <strain evidence="3">Tucson 14024-0371.13</strain>
    </source>
</reference>
<feature type="region of interest" description="Disordered" evidence="1">
    <location>
        <begin position="328"/>
        <end position="356"/>
    </location>
</feature>
<keyword evidence="3" id="KW-1185">Reference proteome</keyword>
<feature type="compositionally biased region" description="Acidic residues" evidence="1">
    <location>
        <begin position="341"/>
        <end position="356"/>
    </location>
</feature>
<dbReference type="Pfam" id="PF16055">
    <property type="entry name" value="DUF4798"/>
    <property type="match status" value="1"/>
</dbReference>